<name>A0A267FXZ0_9PLAT</name>
<feature type="non-terminal residue" evidence="2">
    <location>
        <position position="62"/>
    </location>
</feature>
<comment type="caution">
    <text evidence="2">The sequence shown here is derived from an EMBL/GenBank/DDBJ whole genome shotgun (WGS) entry which is preliminary data.</text>
</comment>
<feature type="compositionally biased region" description="Low complexity" evidence="1">
    <location>
        <begin position="46"/>
        <end position="62"/>
    </location>
</feature>
<feature type="region of interest" description="Disordered" evidence="1">
    <location>
        <begin position="37"/>
        <end position="62"/>
    </location>
</feature>
<dbReference type="EMBL" id="NIVC01000672">
    <property type="protein sequence ID" value="PAA78675.1"/>
    <property type="molecule type" value="Genomic_DNA"/>
</dbReference>
<organism evidence="2 3">
    <name type="scientific">Macrostomum lignano</name>
    <dbReference type="NCBI Taxonomy" id="282301"/>
    <lineage>
        <taxon>Eukaryota</taxon>
        <taxon>Metazoa</taxon>
        <taxon>Spiralia</taxon>
        <taxon>Lophotrochozoa</taxon>
        <taxon>Platyhelminthes</taxon>
        <taxon>Rhabditophora</taxon>
        <taxon>Macrostomorpha</taxon>
        <taxon>Macrostomida</taxon>
        <taxon>Macrostomidae</taxon>
        <taxon>Macrostomum</taxon>
    </lineage>
</organism>
<accession>A0A267FXZ0</accession>
<keyword evidence="3" id="KW-1185">Reference proteome</keyword>
<dbReference type="OrthoDB" id="6097640at2759"/>
<dbReference type="Proteomes" id="UP000215902">
    <property type="component" value="Unassembled WGS sequence"/>
</dbReference>
<evidence type="ECO:0000256" key="1">
    <source>
        <dbReference type="SAM" id="MobiDB-lite"/>
    </source>
</evidence>
<sequence>MIERVNYEMAHKNSADKRQVSSWLVRMDKKFFLAPAEQRAAGKAVQQQQQSQQQQQNQKKKN</sequence>
<gene>
    <name evidence="2" type="ORF">BOX15_Mlig034190g1</name>
</gene>
<proteinExistence type="predicted"/>
<evidence type="ECO:0000313" key="3">
    <source>
        <dbReference type="Proteomes" id="UP000215902"/>
    </source>
</evidence>
<protein>
    <submittedName>
        <fullName evidence="2">Uncharacterized protein</fullName>
    </submittedName>
</protein>
<reference evidence="2 3" key="1">
    <citation type="submission" date="2017-06" db="EMBL/GenBank/DDBJ databases">
        <title>A platform for efficient transgenesis in Macrostomum lignano, a flatworm model organism for stem cell research.</title>
        <authorList>
            <person name="Berezikov E."/>
        </authorList>
    </citation>
    <scope>NUCLEOTIDE SEQUENCE [LARGE SCALE GENOMIC DNA]</scope>
    <source>
        <strain evidence="2">DV1</strain>
        <tissue evidence="2">Whole organism</tissue>
    </source>
</reference>
<evidence type="ECO:0000313" key="2">
    <source>
        <dbReference type="EMBL" id="PAA78675.1"/>
    </source>
</evidence>
<dbReference type="AlphaFoldDB" id="A0A267FXZ0"/>